<dbReference type="eggNOG" id="ENOG50332EG">
    <property type="taxonomic scope" value="Bacteria"/>
</dbReference>
<gene>
    <name evidence="1" type="ORF">A374_09478</name>
</gene>
<dbReference type="Proteomes" id="UP000004080">
    <property type="component" value="Unassembled WGS sequence"/>
</dbReference>
<evidence type="ECO:0000313" key="2">
    <source>
        <dbReference type="Proteomes" id="UP000004080"/>
    </source>
</evidence>
<organism evidence="1 2">
    <name type="scientific">Fictibacillus macauensis ZFHKF-1</name>
    <dbReference type="NCBI Taxonomy" id="1196324"/>
    <lineage>
        <taxon>Bacteria</taxon>
        <taxon>Bacillati</taxon>
        <taxon>Bacillota</taxon>
        <taxon>Bacilli</taxon>
        <taxon>Bacillales</taxon>
        <taxon>Fictibacillaceae</taxon>
        <taxon>Fictibacillus</taxon>
    </lineage>
</organism>
<keyword evidence="2" id="KW-1185">Reference proteome</keyword>
<accession>I8AIC9</accession>
<dbReference type="RefSeq" id="WP_007201982.1">
    <property type="nucleotide sequence ID" value="NZ_AKKV01000025.1"/>
</dbReference>
<comment type="caution">
    <text evidence="1">The sequence shown here is derived from an EMBL/GenBank/DDBJ whole genome shotgun (WGS) entry which is preliminary data.</text>
</comment>
<dbReference type="STRING" id="1196324.A374_09478"/>
<dbReference type="AlphaFoldDB" id="I8AIC9"/>
<reference evidence="1 2" key="1">
    <citation type="journal article" date="2012" name="J. Bacteriol.">
        <title>Genome of Bacillus macauensis ZFHKF-1, a Long-Chain-Forming Bacterium.</title>
        <authorList>
            <person name="Cai L."/>
            <person name="Zhang T."/>
        </authorList>
    </citation>
    <scope>NUCLEOTIDE SEQUENCE [LARGE SCALE GENOMIC DNA]</scope>
    <source>
        <strain evidence="1 2">ZFHKF-1</strain>
    </source>
</reference>
<name>I8AIC9_9BACL</name>
<evidence type="ECO:0000313" key="1">
    <source>
        <dbReference type="EMBL" id="EIT85457.1"/>
    </source>
</evidence>
<dbReference type="EMBL" id="AKKV01000025">
    <property type="protein sequence ID" value="EIT85457.1"/>
    <property type="molecule type" value="Genomic_DNA"/>
</dbReference>
<proteinExistence type="predicted"/>
<protein>
    <submittedName>
        <fullName evidence="1">Uncharacterized protein</fullName>
    </submittedName>
</protein>
<dbReference type="PATRIC" id="fig|1196324.3.peg.1935"/>
<dbReference type="OrthoDB" id="2989999at2"/>
<sequence>MKYFTYDERLGIHTPDLHQSWELYSSHEQAAILSQWENIRGTIPDRILAIEQTINTKQDQLSLEEDFERSCELNWEIASHASVINDLWLWYRTAEHVTNKAHT</sequence>